<accession>A0A6C0B6S1</accession>
<dbReference type="AlphaFoldDB" id="A0A6C0B6S1"/>
<proteinExistence type="predicted"/>
<dbReference type="EMBL" id="MN739082">
    <property type="protein sequence ID" value="QHS87554.1"/>
    <property type="molecule type" value="Genomic_DNA"/>
</dbReference>
<dbReference type="SUPFAM" id="SSF53335">
    <property type="entry name" value="S-adenosyl-L-methionine-dependent methyltransferases"/>
    <property type="match status" value="1"/>
</dbReference>
<dbReference type="InterPro" id="IPR029063">
    <property type="entry name" value="SAM-dependent_MTases_sf"/>
</dbReference>
<name>A0A6C0B6S1_9ZZZZ</name>
<dbReference type="Pfam" id="PF13847">
    <property type="entry name" value="Methyltransf_31"/>
    <property type="match status" value="1"/>
</dbReference>
<evidence type="ECO:0000259" key="1">
    <source>
        <dbReference type="Pfam" id="PF13847"/>
    </source>
</evidence>
<dbReference type="InterPro" id="IPR025714">
    <property type="entry name" value="Methyltranfer_dom"/>
</dbReference>
<reference evidence="2" key="1">
    <citation type="journal article" date="2020" name="Nature">
        <title>Giant virus diversity and host interactions through global metagenomics.</title>
        <authorList>
            <person name="Schulz F."/>
            <person name="Roux S."/>
            <person name="Paez-Espino D."/>
            <person name="Jungbluth S."/>
            <person name="Walsh D.A."/>
            <person name="Denef V.J."/>
            <person name="McMahon K.D."/>
            <person name="Konstantinidis K.T."/>
            <person name="Eloe-Fadrosh E.A."/>
            <person name="Kyrpides N.C."/>
            <person name="Woyke T."/>
        </authorList>
    </citation>
    <scope>NUCLEOTIDE SEQUENCE</scope>
    <source>
        <strain evidence="2">GVMAG-M-3300010157-4</strain>
    </source>
</reference>
<dbReference type="Gene3D" id="3.40.50.150">
    <property type="entry name" value="Vaccinia Virus protein VP39"/>
    <property type="match status" value="1"/>
</dbReference>
<protein>
    <recommendedName>
        <fullName evidence="1">Methyltransferase domain-containing protein</fullName>
    </recommendedName>
</protein>
<organism evidence="2">
    <name type="scientific">viral metagenome</name>
    <dbReference type="NCBI Taxonomy" id="1070528"/>
    <lineage>
        <taxon>unclassified sequences</taxon>
        <taxon>metagenomes</taxon>
        <taxon>organismal metagenomes</taxon>
    </lineage>
</organism>
<sequence length="211" mass="24586">MNCGKTIYIDSTFCKTELCEIGSEMNTDKAPFALNSVCCQHRKGYTAVYSMLFSKYKNDILNFAEIGIEAGASLLTWNTFFSEKCNVYAFEYDIQKIENAKKFNLKNTKFVHTDVNNIQYMDSSFKNTNTLFDIIIDDSTHTIEHQNNIINTVSKYLKPGGMLIIEDIYRNQHIDSYVIDTEIWDFHTFIICNHANRYCFDNDKILYLIKK</sequence>
<feature type="domain" description="Methyltransferase" evidence="1">
    <location>
        <begin position="83"/>
        <end position="172"/>
    </location>
</feature>
<evidence type="ECO:0000313" key="2">
    <source>
        <dbReference type="EMBL" id="QHS87554.1"/>
    </source>
</evidence>